<reference evidence="7" key="1">
    <citation type="submission" date="2020-05" db="EMBL/GenBank/DDBJ databases">
        <authorList>
            <person name="Chiriac C."/>
            <person name="Salcher M."/>
            <person name="Ghai R."/>
            <person name="Kavagutti S V."/>
        </authorList>
    </citation>
    <scope>NUCLEOTIDE SEQUENCE</scope>
</reference>
<keyword evidence="2" id="KW-0808">Transferase</keyword>
<evidence type="ECO:0000313" key="6">
    <source>
        <dbReference type="EMBL" id="CAB4734594.1"/>
    </source>
</evidence>
<dbReference type="GO" id="GO:0008168">
    <property type="term" value="F:methyltransferase activity"/>
    <property type="evidence" value="ECO:0007669"/>
    <property type="project" value="UniProtKB-KW"/>
</dbReference>
<sequence>MAPDTTYIIQSGSQAAHRLDTLARVCWPATQAFLQRQGFEPGGRFLDVGCGSGDVSTRVAATGLNVTGIDVNPEVIAFATQRAGTSSNVEFRAADITEVGTSGLEGFDVVYARCLLSHLPDPAAAMEALLSGLKPGGILLIEDVEVGGGWNAPPSAALQRYRDLYVAAATASGASPWVAASFGAMAAALGAVDVHVDMVQPVLREPRDQMIHALTMDAIAGPVRTHQLAEDHEVAALVKELSDFAHTPNNISTLPRFVQMAARRVDA</sequence>
<keyword evidence="1" id="KW-0489">Methyltransferase</keyword>
<gene>
    <name evidence="6" type="ORF">UFOPK2656_02385</name>
    <name evidence="7" type="ORF">UFOPK3099_02960</name>
    <name evidence="8" type="ORF">UFOPK3267_01431</name>
    <name evidence="9" type="ORF">UFOPK3651_03004</name>
    <name evidence="10" type="ORF">UFOPK3931_01132</name>
    <name evidence="5" type="ORF">UFOPK4189_02300</name>
</gene>
<evidence type="ECO:0000256" key="3">
    <source>
        <dbReference type="ARBA" id="ARBA00022691"/>
    </source>
</evidence>
<dbReference type="InterPro" id="IPR029063">
    <property type="entry name" value="SAM-dependent_MTases_sf"/>
</dbReference>
<evidence type="ECO:0000313" key="8">
    <source>
        <dbReference type="EMBL" id="CAB4851177.1"/>
    </source>
</evidence>
<dbReference type="PANTHER" id="PTHR43464:SF19">
    <property type="entry name" value="UBIQUINONE BIOSYNTHESIS O-METHYLTRANSFERASE, MITOCHONDRIAL"/>
    <property type="match status" value="1"/>
</dbReference>
<dbReference type="EMBL" id="CAFBMT010000026">
    <property type="protein sequence ID" value="CAB4953314.1"/>
    <property type="molecule type" value="Genomic_DNA"/>
</dbReference>
<evidence type="ECO:0000313" key="5">
    <source>
        <dbReference type="EMBL" id="CAB4364540.1"/>
    </source>
</evidence>
<dbReference type="Pfam" id="PF13847">
    <property type="entry name" value="Methyltransf_31"/>
    <property type="match status" value="1"/>
</dbReference>
<evidence type="ECO:0000313" key="7">
    <source>
        <dbReference type="EMBL" id="CAB4835997.1"/>
    </source>
</evidence>
<dbReference type="AlphaFoldDB" id="A0A6J7AT63"/>
<dbReference type="Gene3D" id="3.40.50.150">
    <property type="entry name" value="Vaccinia Virus protein VP39"/>
    <property type="match status" value="1"/>
</dbReference>
<dbReference type="InterPro" id="IPR025714">
    <property type="entry name" value="Methyltranfer_dom"/>
</dbReference>
<dbReference type="EMBL" id="CAFBIY010000073">
    <property type="protein sequence ID" value="CAB4851177.1"/>
    <property type="molecule type" value="Genomic_DNA"/>
</dbReference>
<dbReference type="PANTHER" id="PTHR43464">
    <property type="entry name" value="METHYLTRANSFERASE"/>
    <property type="match status" value="1"/>
</dbReference>
<keyword evidence="3" id="KW-0949">S-adenosyl-L-methionine</keyword>
<dbReference type="EMBL" id="CAEZYF010000016">
    <property type="protein sequence ID" value="CAB4734594.1"/>
    <property type="molecule type" value="Genomic_DNA"/>
</dbReference>
<dbReference type="CDD" id="cd02440">
    <property type="entry name" value="AdoMet_MTases"/>
    <property type="match status" value="1"/>
</dbReference>
<dbReference type="EMBL" id="CAFAAV010000357">
    <property type="protein sequence ID" value="CAB4835997.1"/>
    <property type="molecule type" value="Genomic_DNA"/>
</dbReference>
<evidence type="ECO:0000313" key="10">
    <source>
        <dbReference type="EMBL" id="CAB4985822.1"/>
    </source>
</evidence>
<dbReference type="SUPFAM" id="SSF53335">
    <property type="entry name" value="S-adenosyl-L-methionine-dependent methyltransferases"/>
    <property type="match status" value="1"/>
</dbReference>
<protein>
    <submittedName>
        <fullName evidence="7">Unannotated protein</fullName>
    </submittedName>
</protein>
<organism evidence="7">
    <name type="scientific">freshwater metagenome</name>
    <dbReference type="NCBI Taxonomy" id="449393"/>
    <lineage>
        <taxon>unclassified sequences</taxon>
        <taxon>metagenomes</taxon>
        <taxon>ecological metagenomes</taxon>
    </lineage>
</organism>
<dbReference type="EMBL" id="CAESGF010000015">
    <property type="protein sequence ID" value="CAB4364540.1"/>
    <property type="molecule type" value="Genomic_DNA"/>
</dbReference>
<feature type="domain" description="Methyltransferase" evidence="4">
    <location>
        <begin position="41"/>
        <end position="145"/>
    </location>
</feature>
<evidence type="ECO:0000259" key="4">
    <source>
        <dbReference type="Pfam" id="PF13847"/>
    </source>
</evidence>
<proteinExistence type="predicted"/>
<dbReference type="EMBL" id="CAFBOL010000022">
    <property type="protein sequence ID" value="CAB4985822.1"/>
    <property type="molecule type" value="Genomic_DNA"/>
</dbReference>
<dbReference type="GO" id="GO:0032259">
    <property type="term" value="P:methylation"/>
    <property type="evidence" value="ECO:0007669"/>
    <property type="project" value="UniProtKB-KW"/>
</dbReference>
<name>A0A6J7AT63_9ZZZZ</name>
<accession>A0A6J7AT63</accession>
<evidence type="ECO:0000313" key="9">
    <source>
        <dbReference type="EMBL" id="CAB4953314.1"/>
    </source>
</evidence>
<evidence type="ECO:0000256" key="1">
    <source>
        <dbReference type="ARBA" id="ARBA00022603"/>
    </source>
</evidence>
<evidence type="ECO:0000256" key="2">
    <source>
        <dbReference type="ARBA" id="ARBA00022679"/>
    </source>
</evidence>